<dbReference type="OrthoDB" id="6431331at2759"/>
<comment type="caution">
    <text evidence="4">The sequence shown here is derived from an EMBL/GenBank/DDBJ whole genome shotgun (WGS) entry which is preliminary data.</text>
</comment>
<organism evidence="4 5">
    <name type="scientific">Acanthoscelides obtectus</name>
    <name type="common">Bean weevil</name>
    <name type="synonym">Bruchus obtectus</name>
    <dbReference type="NCBI Taxonomy" id="200917"/>
    <lineage>
        <taxon>Eukaryota</taxon>
        <taxon>Metazoa</taxon>
        <taxon>Ecdysozoa</taxon>
        <taxon>Arthropoda</taxon>
        <taxon>Hexapoda</taxon>
        <taxon>Insecta</taxon>
        <taxon>Pterygota</taxon>
        <taxon>Neoptera</taxon>
        <taxon>Endopterygota</taxon>
        <taxon>Coleoptera</taxon>
        <taxon>Polyphaga</taxon>
        <taxon>Cucujiformia</taxon>
        <taxon>Chrysomeloidea</taxon>
        <taxon>Chrysomelidae</taxon>
        <taxon>Bruchinae</taxon>
        <taxon>Bruchini</taxon>
        <taxon>Acanthoscelides</taxon>
    </lineage>
</organism>
<dbReference type="PANTHER" id="PTHR43798">
    <property type="entry name" value="MONOACYLGLYCEROL LIPASE"/>
    <property type="match status" value="1"/>
</dbReference>
<dbReference type="InterPro" id="IPR050266">
    <property type="entry name" value="AB_hydrolase_sf"/>
</dbReference>
<evidence type="ECO:0000313" key="5">
    <source>
        <dbReference type="Proteomes" id="UP001152888"/>
    </source>
</evidence>
<dbReference type="PANTHER" id="PTHR43798:SF14">
    <property type="entry name" value="SERINE HYDROLASE-LIKE PROTEIN DDB_G0286239"/>
    <property type="match status" value="1"/>
</dbReference>
<keyword evidence="2" id="KW-0378">Hydrolase</keyword>
<gene>
    <name evidence="4" type="ORF">ACAOBT_LOCUS34849</name>
</gene>
<dbReference type="Proteomes" id="UP001152888">
    <property type="component" value="Unassembled WGS sequence"/>
</dbReference>
<accession>A0A9P0MLL5</accession>
<evidence type="ECO:0000256" key="2">
    <source>
        <dbReference type="ARBA" id="ARBA00022801"/>
    </source>
</evidence>
<dbReference type="AlphaFoldDB" id="A0A9P0MLL5"/>
<keyword evidence="5" id="KW-1185">Reference proteome</keyword>
<dbReference type="EMBL" id="CAKOFQ010008717">
    <property type="protein sequence ID" value="CAH2015603.1"/>
    <property type="molecule type" value="Genomic_DNA"/>
</dbReference>
<dbReference type="InterPro" id="IPR029058">
    <property type="entry name" value="AB_hydrolase_fold"/>
</dbReference>
<evidence type="ECO:0000259" key="3">
    <source>
        <dbReference type="Pfam" id="PF00561"/>
    </source>
</evidence>
<sequence>MSVINKNAHDIEIKVPWGYIAAKIWGEESLPIVLTVHGRMDNAGAFDNLIPLLPDKFRYVCIDLPGHGKSSHFPPHLPLHTLNFLLVYRIMSKYFDEKSFILLGHSYGAQLGILFSRMYPHLVEKFIMIEGIHAYPIKADDYIIHMLKIFQDHFSVHNKLATGKQPKYKYEEAFNKVKCNRDNGPPISDKATEVLLKRGLRKVGDDQYIFTLDQRMKYYIDPLHDCNFAVHSLKKHPLQCPTLMILAKGNDYTTKLFTPVLNELKKRDNFKYFEVEGYHDVHNVHPERVAPFIQEFLTSKGYAETLGSNTFRKLAAAASRFTRFL</sequence>
<dbReference type="InterPro" id="IPR000073">
    <property type="entry name" value="AB_hydrolase_1"/>
</dbReference>
<protein>
    <recommendedName>
        <fullName evidence="3">AB hydrolase-1 domain-containing protein</fullName>
    </recommendedName>
</protein>
<dbReference type="Pfam" id="PF00561">
    <property type="entry name" value="Abhydrolase_1"/>
    <property type="match status" value="1"/>
</dbReference>
<feature type="domain" description="AB hydrolase-1" evidence="3">
    <location>
        <begin position="31"/>
        <end position="152"/>
    </location>
</feature>
<evidence type="ECO:0000313" key="4">
    <source>
        <dbReference type="EMBL" id="CAH2015603.1"/>
    </source>
</evidence>
<dbReference type="Gene3D" id="3.40.50.1820">
    <property type="entry name" value="alpha/beta hydrolase"/>
    <property type="match status" value="1"/>
</dbReference>
<evidence type="ECO:0000256" key="1">
    <source>
        <dbReference type="ARBA" id="ARBA00008645"/>
    </source>
</evidence>
<dbReference type="GO" id="GO:0016787">
    <property type="term" value="F:hydrolase activity"/>
    <property type="evidence" value="ECO:0007669"/>
    <property type="project" value="UniProtKB-KW"/>
</dbReference>
<proteinExistence type="inferred from homology"/>
<comment type="similarity">
    <text evidence="1">Belongs to the AB hydrolase superfamily.</text>
</comment>
<dbReference type="PRINTS" id="PR00111">
    <property type="entry name" value="ABHYDROLASE"/>
</dbReference>
<dbReference type="SUPFAM" id="SSF53474">
    <property type="entry name" value="alpha/beta-Hydrolases"/>
    <property type="match status" value="1"/>
</dbReference>
<reference evidence="4" key="1">
    <citation type="submission" date="2022-03" db="EMBL/GenBank/DDBJ databases">
        <authorList>
            <person name="Sayadi A."/>
        </authorList>
    </citation>
    <scope>NUCLEOTIDE SEQUENCE</scope>
</reference>
<dbReference type="GO" id="GO:0016020">
    <property type="term" value="C:membrane"/>
    <property type="evidence" value="ECO:0007669"/>
    <property type="project" value="TreeGrafter"/>
</dbReference>
<name>A0A9P0MLL5_ACAOB</name>